<accession>W9XBQ0</accession>
<evidence type="ECO:0000313" key="9">
    <source>
        <dbReference type="Proteomes" id="UP000019478"/>
    </source>
</evidence>
<dbReference type="eggNOG" id="ENOG502SYR7">
    <property type="taxonomic scope" value="Eukaryota"/>
</dbReference>
<dbReference type="EMBL" id="AMGY01000009">
    <property type="protein sequence ID" value="EXJ77892.1"/>
    <property type="molecule type" value="Genomic_DNA"/>
</dbReference>
<dbReference type="Proteomes" id="UP000019478">
    <property type="component" value="Unassembled WGS sequence"/>
</dbReference>
<feature type="region of interest" description="Disordered" evidence="6">
    <location>
        <begin position="150"/>
        <end position="169"/>
    </location>
</feature>
<dbReference type="HOGENOM" id="CLU_037645_1_0_1"/>
<keyword evidence="1" id="KW-0479">Metal-binding</keyword>
<feature type="coiled-coil region" evidence="5">
    <location>
        <begin position="279"/>
        <end position="306"/>
    </location>
</feature>
<feature type="region of interest" description="Disordered" evidence="6">
    <location>
        <begin position="77"/>
        <end position="135"/>
    </location>
</feature>
<feature type="region of interest" description="Disordered" evidence="6">
    <location>
        <begin position="197"/>
        <end position="218"/>
    </location>
</feature>
<reference evidence="8 9" key="1">
    <citation type="submission" date="2013-03" db="EMBL/GenBank/DDBJ databases">
        <title>The Genome Sequence of Capronia epimyces CBS 606.96.</title>
        <authorList>
            <consortium name="The Broad Institute Genomics Platform"/>
            <person name="Cuomo C."/>
            <person name="de Hoog S."/>
            <person name="Gorbushina A."/>
            <person name="Walker B."/>
            <person name="Young S.K."/>
            <person name="Zeng Q."/>
            <person name="Gargeya S."/>
            <person name="Fitzgerald M."/>
            <person name="Haas B."/>
            <person name="Abouelleil A."/>
            <person name="Allen A.W."/>
            <person name="Alvarado L."/>
            <person name="Arachchi H.M."/>
            <person name="Berlin A.M."/>
            <person name="Chapman S.B."/>
            <person name="Gainer-Dewar J."/>
            <person name="Goldberg J."/>
            <person name="Griggs A."/>
            <person name="Gujja S."/>
            <person name="Hansen M."/>
            <person name="Howarth C."/>
            <person name="Imamovic A."/>
            <person name="Ireland A."/>
            <person name="Larimer J."/>
            <person name="McCowan C."/>
            <person name="Murphy C."/>
            <person name="Pearson M."/>
            <person name="Poon T.W."/>
            <person name="Priest M."/>
            <person name="Roberts A."/>
            <person name="Saif S."/>
            <person name="Shea T."/>
            <person name="Sisk P."/>
            <person name="Sykes S."/>
            <person name="Wortman J."/>
            <person name="Nusbaum C."/>
            <person name="Birren B."/>
        </authorList>
    </citation>
    <scope>NUCLEOTIDE SEQUENCE [LARGE SCALE GENOMIC DNA]</scope>
    <source>
        <strain evidence="8 9">CBS 606.96</strain>
    </source>
</reference>
<dbReference type="RefSeq" id="XP_007737337.1">
    <property type="nucleotide sequence ID" value="XM_007739147.1"/>
</dbReference>
<evidence type="ECO:0000256" key="6">
    <source>
        <dbReference type="SAM" id="MobiDB-lite"/>
    </source>
</evidence>
<evidence type="ECO:0000256" key="3">
    <source>
        <dbReference type="ARBA" id="ARBA00022833"/>
    </source>
</evidence>
<keyword evidence="9" id="KW-1185">Reference proteome</keyword>
<feature type="domain" description="GRF-type" evidence="7">
    <location>
        <begin position="25"/>
        <end position="69"/>
    </location>
</feature>
<dbReference type="GO" id="GO:0008270">
    <property type="term" value="F:zinc ion binding"/>
    <property type="evidence" value="ECO:0007669"/>
    <property type="project" value="UniProtKB-KW"/>
</dbReference>
<dbReference type="AlphaFoldDB" id="W9XBQ0"/>
<dbReference type="Pfam" id="PF06839">
    <property type="entry name" value="Zn_ribbon_GRF"/>
    <property type="match status" value="1"/>
</dbReference>
<organism evidence="8 9">
    <name type="scientific">Capronia epimyces CBS 606.96</name>
    <dbReference type="NCBI Taxonomy" id="1182542"/>
    <lineage>
        <taxon>Eukaryota</taxon>
        <taxon>Fungi</taxon>
        <taxon>Dikarya</taxon>
        <taxon>Ascomycota</taxon>
        <taxon>Pezizomycotina</taxon>
        <taxon>Eurotiomycetes</taxon>
        <taxon>Chaetothyriomycetidae</taxon>
        <taxon>Chaetothyriales</taxon>
        <taxon>Herpotrichiellaceae</taxon>
        <taxon>Capronia</taxon>
    </lineage>
</organism>
<evidence type="ECO:0000259" key="7">
    <source>
        <dbReference type="PROSITE" id="PS51999"/>
    </source>
</evidence>
<feature type="region of interest" description="Disordered" evidence="6">
    <location>
        <begin position="314"/>
        <end position="334"/>
    </location>
</feature>
<comment type="caution">
    <text evidence="8">The sequence shown here is derived from an EMBL/GenBank/DDBJ whole genome shotgun (WGS) entry which is preliminary data.</text>
</comment>
<evidence type="ECO:0000256" key="5">
    <source>
        <dbReference type="SAM" id="Coils"/>
    </source>
</evidence>
<dbReference type="PROSITE" id="PS51999">
    <property type="entry name" value="ZF_GRF"/>
    <property type="match status" value="1"/>
</dbReference>
<evidence type="ECO:0000256" key="1">
    <source>
        <dbReference type="ARBA" id="ARBA00022723"/>
    </source>
</evidence>
<keyword evidence="2 4" id="KW-0863">Zinc-finger</keyword>
<evidence type="ECO:0000256" key="2">
    <source>
        <dbReference type="ARBA" id="ARBA00022771"/>
    </source>
</evidence>
<sequence length="334" mass="37250">MATSYHTRNGRTSKRGAFVDGIWHCDCQPRLPADKLQTKNGGKNHGRWFYTCQKPQHKRCNFFLWNDDAKIREEGAVLNNSRSEPLAQPHTPRKTASNALPPTPDTRPKSTTPFLPRDTTPSKAHHDESFDWSSSNDEELLQAEQTVLSHKPLFETPKKAPRTNLLTSPGKRTFEQTVGQKATGEETWPLSDDVFTTPTTSHRSGGSGLLSPTNTPARGPSQLFLPESEPSTLASEVLTLLAGSHISSKVEKELVDLLNRHDLRTQGIIKGRDISRLAVQSKEQKIIELQARISTLEAEKETNRRVITYLKQDIATSPRKGRPKGSTPARHSDV</sequence>
<keyword evidence="5" id="KW-0175">Coiled coil</keyword>
<dbReference type="InterPro" id="IPR010666">
    <property type="entry name" value="Znf_GRF"/>
</dbReference>
<keyword evidence="3" id="KW-0862">Zinc</keyword>
<feature type="compositionally biased region" description="Polar residues" evidence="6">
    <location>
        <begin position="197"/>
        <end position="216"/>
    </location>
</feature>
<proteinExistence type="predicted"/>
<protein>
    <recommendedName>
        <fullName evidence="7">GRF-type domain-containing protein</fullName>
    </recommendedName>
</protein>
<evidence type="ECO:0000313" key="8">
    <source>
        <dbReference type="EMBL" id="EXJ77892.1"/>
    </source>
</evidence>
<name>W9XBQ0_9EURO</name>
<dbReference type="STRING" id="1182542.W9XBQ0"/>
<dbReference type="GeneID" id="19173137"/>
<dbReference type="OrthoDB" id="430051at2759"/>
<gene>
    <name evidence="8" type="ORF">A1O3_09051</name>
</gene>
<evidence type="ECO:0000256" key="4">
    <source>
        <dbReference type="PROSITE-ProRule" id="PRU01343"/>
    </source>
</evidence>